<dbReference type="SUPFAM" id="SSF55729">
    <property type="entry name" value="Acyl-CoA N-acyltransferases (Nat)"/>
    <property type="match status" value="1"/>
</dbReference>
<evidence type="ECO:0000256" key="5">
    <source>
        <dbReference type="ARBA" id="ARBA00023315"/>
    </source>
</evidence>
<sequence length="340" mass="37461">MTSIKSEWISREQYAGLLGSFAQESVTLYHRLAWLDAVASGFHADVRFMQTLGAGGSALAVTPFMTKKKGPFRLIGTPLSGMYTEFCGPLLVEGLDPDTVEAVMTSQHRLLAQNGHYIEWGSKGEQRWAHSLASFGYVHTQRPTLVVDLSAGVDATWASFEGRARNMTRKSEKAGVVARTVTPDEAWIGAYYEMLRATFGRQGLAVPHPLSFYRQMIALSAAGNARCVAAEFEGRMVAACIFLVDRARMLYLSGVANEQGMTLAATSLLQWHAIREAIEAGVTEYDMGGLGVPSIDKFKRSFGGRDFAHHRWTYRSRLFGLAEPAALWLARKGWIRLGGK</sequence>
<evidence type="ECO:0000256" key="3">
    <source>
        <dbReference type="ARBA" id="ARBA00022960"/>
    </source>
</evidence>
<dbReference type="Pfam" id="PF13480">
    <property type="entry name" value="Acetyltransf_6"/>
    <property type="match status" value="1"/>
</dbReference>
<dbReference type="PANTHER" id="PTHR36174:SF1">
    <property type="entry name" value="LIPID II:GLYCINE GLYCYLTRANSFERASE"/>
    <property type="match status" value="1"/>
</dbReference>
<keyword evidence="4" id="KW-0573">Peptidoglycan synthesis</keyword>
<comment type="caution">
    <text evidence="8">The sequence shown here is derived from an EMBL/GenBank/DDBJ whole genome shotgun (WGS) entry which is preliminary data.</text>
</comment>
<evidence type="ECO:0000256" key="1">
    <source>
        <dbReference type="ARBA" id="ARBA00009943"/>
    </source>
</evidence>
<evidence type="ECO:0000256" key="2">
    <source>
        <dbReference type="ARBA" id="ARBA00022679"/>
    </source>
</evidence>
<dbReference type="Gene3D" id="3.40.630.30">
    <property type="match status" value="1"/>
</dbReference>
<dbReference type="InterPro" id="IPR050644">
    <property type="entry name" value="PG_Glycine_Bridge_Synth"/>
</dbReference>
<keyword evidence="3" id="KW-0133">Cell shape</keyword>
<evidence type="ECO:0000256" key="6">
    <source>
        <dbReference type="ARBA" id="ARBA00023316"/>
    </source>
</evidence>
<evidence type="ECO:0000256" key="4">
    <source>
        <dbReference type="ARBA" id="ARBA00022984"/>
    </source>
</evidence>
<dbReference type="EMBL" id="JANUGV010000001">
    <property type="protein sequence ID" value="MCS0606996.1"/>
    <property type="molecule type" value="Genomic_DNA"/>
</dbReference>
<accession>A0ABT2BER2</accession>
<keyword evidence="2 8" id="KW-0808">Transferase</keyword>
<dbReference type="EC" id="2.3.1.-" evidence="8"/>
<keyword evidence="6" id="KW-0961">Cell wall biogenesis/degradation</keyword>
<dbReference type="RefSeq" id="WP_258854775.1">
    <property type="nucleotide sequence ID" value="NZ_JANUGV010000001.1"/>
</dbReference>
<reference evidence="8 9" key="1">
    <citation type="submission" date="2022-08" db="EMBL/GenBank/DDBJ databases">
        <title>Reclassification of Massilia species as members of the genera Telluria, Duganella, Pseudoduganella, Mokoshia gen. nov. and Zemynaea gen. nov. using orthogonal and non-orthogonal genome-based approaches.</title>
        <authorList>
            <person name="Bowman J.P."/>
        </authorList>
    </citation>
    <scope>NUCLEOTIDE SEQUENCE [LARGE SCALE GENOMIC DNA]</scope>
    <source>
        <strain evidence="8 9">JCM 31607</strain>
    </source>
</reference>
<dbReference type="GO" id="GO:0016746">
    <property type="term" value="F:acyltransferase activity"/>
    <property type="evidence" value="ECO:0007669"/>
    <property type="project" value="UniProtKB-KW"/>
</dbReference>
<keyword evidence="5 8" id="KW-0012">Acyltransferase</keyword>
<dbReference type="InterPro" id="IPR003447">
    <property type="entry name" value="FEMABX"/>
</dbReference>
<dbReference type="PANTHER" id="PTHR36174">
    <property type="entry name" value="LIPID II:GLYCINE GLYCYLTRANSFERASE"/>
    <property type="match status" value="1"/>
</dbReference>
<feature type="domain" description="BioF2-like acetyltransferase" evidence="7">
    <location>
        <begin position="162"/>
        <end position="289"/>
    </location>
</feature>
<dbReference type="InterPro" id="IPR016181">
    <property type="entry name" value="Acyl_CoA_acyltransferase"/>
</dbReference>
<dbReference type="Proteomes" id="UP001205861">
    <property type="component" value="Unassembled WGS sequence"/>
</dbReference>
<proteinExistence type="inferred from homology"/>
<gene>
    <name evidence="8" type="ORF">NX773_02310</name>
</gene>
<dbReference type="InterPro" id="IPR038740">
    <property type="entry name" value="BioF2-like_GNAT_dom"/>
</dbReference>
<evidence type="ECO:0000313" key="8">
    <source>
        <dbReference type="EMBL" id="MCS0606996.1"/>
    </source>
</evidence>
<comment type="similarity">
    <text evidence="1">Belongs to the FemABX family.</text>
</comment>
<organism evidence="8 9">
    <name type="scientific">Massilia solisilvae</name>
    <dbReference type="NCBI Taxonomy" id="1811225"/>
    <lineage>
        <taxon>Bacteria</taxon>
        <taxon>Pseudomonadati</taxon>
        <taxon>Pseudomonadota</taxon>
        <taxon>Betaproteobacteria</taxon>
        <taxon>Burkholderiales</taxon>
        <taxon>Oxalobacteraceae</taxon>
        <taxon>Telluria group</taxon>
        <taxon>Massilia</taxon>
    </lineage>
</organism>
<name>A0ABT2BER2_9BURK</name>
<evidence type="ECO:0000259" key="7">
    <source>
        <dbReference type="Pfam" id="PF13480"/>
    </source>
</evidence>
<protein>
    <submittedName>
        <fullName evidence="8">GNAT family N-acetyltransferase</fullName>
        <ecNumber evidence="8">2.3.1.-</ecNumber>
    </submittedName>
</protein>
<keyword evidence="9" id="KW-1185">Reference proteome</keyword>
<evidence type="ECO:0000313" key="9">
    <source>
        <dbReference type="Proteomes" id="UP001205861"/>
    </source>
</evidence>
<dbReference type="PROSITE" id="PS51191">
    <property type="entry name" value="FEMABX"/>
    <property type="match status" value="1"/>
</dbReference>